<dbReference type="InterPro" id="IPR003593">
    <property type="entry name" value="AAA+_ATPase"/>
</dbReference>
<dbReference type="GO" id="GO:0098796">
    <property type="term" value="C:membrane protein complex"/>
    <property type="evidence" value="ECO:0007669"/>
    <property type="project" value="UniProtKB-ARBA"/>
</dbReference>
<proteinExistence type="inferred from homology"/>
<accession>A0A388TAW1</accession>
<dbReference type="InterPro" id="IPR017911">
    <property type="entry name" value="MacB-like_ATP-bd"/>
</dbReference>
<evidence type="ECO:0000256" key="2">
    <source>
        <dbReference type="ARBA" id="ARBA00022448"/>
    </source>
</evidence>
<gene>
    <name evidence="15" type="primary">macB</name>
    <name evidence="15" type="ORF">NO1_0834</name>
</gene>
<evidence type="ECO:0000256" key="1">
    <source>
        <dbReference type="ARBA" id="ARBA00004429"/>
    </source>
</evidence>
<dbReference type="GO" id="GO:0005524">
    <property type="term" value="F:ATP binding"/>
    <property type="evidence" value="ECO:0007669"/>
    <property type="project" value="UniProtKB-KW"/>
</dbReference>
<evidence type="ECO:0000256" key="7">
    <source>
        <dbReference type="ARBA" id="ARBA00022840"/>
    </source>
</evidence>
<keyword evidence="7" id="KW-0067">ATP-binding</keyword>
<dbReference type="PROSITE" id="PS50893">
    <property type="entry name" value="ABC_TRANSPORTER_2"/>
    <property type="match status" value="1"/>
</dbReference>
<dbReference type="SMART" id="SM00382">
    <property type="entry name" value="AAA"/>
    <property type="match status" value="1"/>
</dbReference>
<organism evidence="15 16">
    <name type="scientific">Termititenax aidoneus</name>
    <dbReference type="NCBI Taxonomy" id="2218524"/>
    <lineage>
        <taxon>Bacteria</taxon>
        <taxon>Bacillati</taxon>
        <taxon>Candidatus Margulisiibacteriota</taxon>
        <taxon>Candidatus Termititenacia</taxon>
        <taxon>Candidatus Termititenacales</taxon>
        <taxon>Candidatus Termititenacaceae</taxon>
        <taxon>Candidatus Termititenax</taxon>
    </lineage>
</organism>
<dbReference type="CDD" id="cd03255">
    <property type="entry name" value="ABC_MJ0796_LolCDE_FtsE"/>
    <property type="match status" value="1"/>
</dbReference>
<dbReference type="PROSITE" id="PS00211">
    <property type="entry name" value="ABC_TRANSPORTER_1"/>
    <property type="match status" value="1"/>
</dbReference>
<keyword evidence="6" id="KW-0547">Nucleotide-binding</keyword>
<dbReference type="InterPro" id="IPR025857">
    <property type="entry name" value="MacB_PCD"/>
</dbReference>
<name>A0A388TAW1_TERA1</name>
<feature type="domain" description="ABC transporter" evidence="14">
    <location>
        <begin position="2"/>
        <end position="238"/>
    </location>
</feature>
<dbReference type="Pfam" id="PF12704">
    <property type="entry name" value="MacB_PCD"/>
    <property type="match status" value="1"/>
</dbReference>
<evidence type="ECO:0000259" key="14">
    <source>
        <dbReference type="PROSITE" id="PS50893"/>
    </source>
</evidence>
<evidence type="ECO:0000313" key="15">
    <source>
        <dbReference type="EMBL" id="GBR73452.1"/>
    </source>
</evidence>
<evidence type="ECO:0000256" key="4">
    <source>
        <dbReference type="ARBA" id="ARBA00022519"/>
    </source>
</evidence>
<evidence type="ECO:0000256" key="3">
    <source>
        <dbReference type="ARBA" id="ARBA00022475"/>
    </source>
</evidence>
<evidence type="ECO:0000256" key="9">
    <source>
        <dbReference type="ARBA" id="ARBA00023136"/>
    </source>
</evidence>
<comment type="caution">
    <text evidence="15">The sequence shown here is derived from an EMBL/GenBank/DDBJ whole genome shotgun (WGS) entry which is preliminary data.</text>
</comment>
<keyword evidence="9 13" id="KW-0472">Membrane</keyword>
<evidence type="ECO:0000256" key="8">
    <source>
        <dbReference type="ARBA" id="ARBA00022989"/>
    </source>
</evidence>
<sequence>MLELRQINKTYTNGKISFQALKDIDLTIQQGEFVAIMGASGSGKSTLLHILGFLDNPENGEYIFLKKNVARMNADQLCHIRRHMAGFVFQQFHLLPGINALDNVTVPLIYAGQSKNKKLGLEKLASVGLAERAAHNPNEMSGGERQRVAIARALMNDPVILFADEPTGNLDTKSEEEVLKILKDLNQNGMTIVMVTHEKEIAAQAERIITMRDGRIISDERKTKKTAVENLDTLNFVEHKKAGAELLDHLRQAWRSITANKLRTLLSMLGILIGVAAVIAMLAVGSGASRSIEANLTSLGSNLLTIRQGSQRTTGVSLGAAAYSRLTLANLNELRAVPHIARISGQVTGRAQVANENANWNTTVYGVSPAYAGMHNSAPTLGRFFGLTEMQERQRVAVIGSAIVEKLFADENPIGKTMKLNKQNFTVIGVAPDRGFSRNGNDMVLIPLTTAMYRAMGKKYLDNIEVEIDAAENIAGAKTAIKQTLRKTADLTEADEAAIDIWDMSEMQEAIKSTSATLSILLGTVAAIALVVGGIGIMNIMLVSVTERTREIGLRKAIGAGQRDILAQFLIESVVLTSCGGLLGILLGCASAFAIAKILDWATYVSPASILLSSGFSIGVGLLFGIMPARQAAGLNTIEALRYE</sequence>
<comment type="subcellular location">
    <subcellularLocation>
        <location evidence="1">Cell inner membrane</location>
        <topology evidence="1">Multi-pass membrane protein</topology>
    </subcellularLocation>
</comment>
<comment type="similarity">
    <text evidence="12">Belongs to the ABC transporter superfamily. Macrolide exporter (TC 3.A.1.122) family.</text>
</comment>
<reference evidence="15 16" key="1">
    <citation type="journal article" date="2019" name="ISME J.">
        <title>Genome analyses of uncultured TG2/ZB3 bacteria in 'Margulisbacteria' specifically attached to ectosymbiotic spirochetes of protists in the termite gut.</title>
        <authorList>
            <person name="Utami Y.D."/>
            <person name="Kuwahara H."/>
            <person name="Igai K."/>
            <person name="Murakami T."/>
            <person name="Sugaya K."/>
            <person name="Morikawa T."/>
            <person name="Nagura Y."/>
            <person name="Yuki M."/>
            <person name="Deevong P."/>
            <person name="Inoue T."/>
            <person name="Kihara K."/>
            <person name="Lo N."/>
            <person name="Yamada A."/>
            <person name="Ohkuma M."/>
            <person name="Hongoh Y."/>
        </authorList>
    </citation>
    <scope>NUCLEOTIDE SEQUENCE [LARGE SCALE GENOMIC DNA]</scope>
    <source>
        <strain evidence="15">NkOx7-01</strain>
    </source>
</reference>
<dbReference type="GO" id="GO:0016887">
    <property type="term" value="F:ATP hydrolysis activity"/>
    <property type="evidence" value="ECO:0007669"/>
    <property type="project" value="InterPro"/>
</dbReference>
<evidence type="ECO:0000256" key="11">
    <source>
        <dbReference type="ARBA" id="ARBA00038076"/>
    </source>
</evidence>
<keyword evidence="8 13" id="KW-1133">Transmembrane helix</keyword>
<dbReference type="InterPro" id="IPR017871">
    <property type="entry name" value="ABC_transporter-like_CS"/>
</dbReference>
<dbReference type="GO" id="GO:0046677">
    <property type="term" value="P:response to antibiotic"/>
    <property type="evidence" value="ECO:0007669"/>
    <property type="project" value="UniProtKB-KW"/>
</dbReference>
<dbReference type="InterPro" id="IPR027417">
    <property type="entry name" value="P-loop_NTPase"/>
</dbReference>
<dbReference type="GO" id="GO:0005886">
    <property type="term" value="C:plasma membrane"/>
    <property type="evidence" value="ECO:0007669"/>
    <property type="project" value="UniProtKB-SubCell"/>
</dbReference>
<feature type="transmembrane region" description="Helical" evidence="13">
    <location>
        <begin position="601"/>
        <end position="626"/>
    </location>
</feature>
<feature type="transmembrane region" description="Helical" evidence="13">
    <location>
        <begin position="265"/>
        <end position="288"/>
    </location>
</feature>
<evidence type="ECO:0000256" key="6">
    <source>
        <dbReference type="ARBA" id="ARBA00022741"/>
    </source>
</evidence>
<dbReference type="PANTHER" id="PTHR30572:SF4">
    <property type="entry name" value="ABC TRANSPORTER PERMEASE YTRF"/>
    <property type="match status" value="1"/>
</dbReference>
<dbReference type="Proteomes" id="UP000269352">
    <property type="component" value="Unassembled WGS sequence"/>
</dbReference>
<dbReference type="InterPro" id="IPR003439">
    <property type="entry name" value="ABC_transporter-like_ATP-bd"/>
</dbReference>
<evidence type="ECO:0000256" key="5">
    <source>
        <dbReference type="ARBA" id="ARBA00022692"/>
    </source>
</evidence>
<dbReference type="SUPFAM" id="SSF52540">
    <property type="entry name" value="P-loop containing nucleoside triphosphate hydrolases"/>
    <property type="match status" value="1"/>
</dbReference>
<dbReference type="AlphaFoldDB" id="A0A388TAW1"/>
<keyword evidence="2" id="KW-0813">Transport</keyword>
<dbReference type="Pfam" id="PF02687">
    <property type="entry name" value="FtsX"/>
    <property type="match status" value="1"/>
</dbReference>
<evidence type="ECO:0000256" key="12">
    <source>
        <dbReference type="ARBA" id="ARBA00038388"/>
    </source>
</evidence>
<evidence type="ECO:0000313" key="16">
    <source>
        <dbReference type="Proteomes" id="UP000269352"/>
    </source>
</evidence>
<dbReference type="GO" id="GO:0022857">
    <property type="term" value="F:transmembrane transporter activity"/>
    <property type="evidence" value="ECO:0007669"/>
    <property type="project" value="TreeGrafter"/>
</dbReference>
<dbReference type="InterPro" id="IPR050250">
    <property type="entry name" value="Macrolide_Exporter_MacB"/>
</dbReference>
<feature type="transmembrane region" description="Helical" evidence="13">
    <location>
        <begin position="520"/>
        <end position="545"/>
    </location>
</feature>
<dbReference type="Gene3D" id="3.40.50.300">
    <property type="entry name" value="P-loop containing nucleotide triphosphate hydrolases"/>
    <property type="match status" value="1"/>
</dbReference>
<evidence type="ECO:0000256" key="10">
    <source>
        <dbReference type="ARBA" id="ARBA00023251"/>
    </source>
</evidence>
<keyword evidence="5 13" id="KW-0812">Transmembrane</keyword>
<keyword evidence="10" id="KW-0046">Antibiotic resistance</keyword>
<keyword evidence="4" id="KW-0997">Cell inner membrane</keyword>
<dbReference type="PANTHER" id="PTHR30572">
    <property type="entry name" value="MEMBRANE COMPONENT OF TRANSPORTER-RELATED"/>
    <property type="match status" value="1"/>
</dbReference>
<evidence type="ECO:0000256" key="13">
    <source>
        <dbReference type="SAM" id="Phobius"/>
    </source>
</evidence>
<keyword evidence="3" id="KW-1003">Cell membrane</keyword>
<dbReference type="EMBL" id="BGZN01000011">
    <property type="protein sequence ID" value="GBR73452.1"/>
    <property type="molecule type" value="Genomic_DNA"/>
</dbReference>
<dbReference type="InterPro" id="IPR003838">
    <property type="entry name" value="ABC3_permease_C"/>
</dbReference>
<feature type="transmembrane region" description="Helical" evidence="13">
    <location>
        <begin position="566"/>
        <end position="595"/>
    </location>
</feature>
<dbReference type="FunFam" id="3.40.50.300:FF:000032">
    <property type="entry name" value="Export ABC transporter ATP-binding protein"/>
    <property type="match status" value="1"/>
</dbReference>
<comment type="similarity">
    <text evidence="11">Belongs to the ABC-4 integral membrane protein family.</text>
</comment>
<dbReference type="Pfam" id="PF00005">
    <property type="entry name" value="ABC_tran"/>
    <property type="match status" value="1"/>
</dbReference>
<keyword evidence="16" id="KW-1185">Reference proteome</keyword>
<protein>
    <submittedName>
        <fullName evidence="15">Macrolide-specific efflux system MacB</fullName>
    </submittedName>
</protein>